<organism evidence="2 3">
    <name type="scientific">Toxocara canis</name>
    <name type="common">Canine roundworm</name>
    <dbReference type="NCBI Taxonomy" id="6265"/>
    <lineage>
        <taxon>Eukaryota</taxon>
        <taxon>Metazoa</taxon>
        <taxon>Ecdysozoa</taxon>
        <taxon>Nematoda</taxon>
        <taxon>Chromadorea</taxon>
        <taxon>Rhabditida</taxon>
        <taxon>Spirurina</taxon>
        <taxon>Ascaridomorpha</taxon>
        <taxon>Ascaridoidea</taxon>
        <taxon>Toxocaridae</taxon>
        <taxon>Toxocara</taxon>
    </lineage>
</organism>
<dbReference type="Proteomes" id="UP000050794">
    <property type="component" value="Unassembled WGS sequence"/>
</dbReference>
<evidence type="ECO:0000313" key="2">
    <source>
        <dbReference type="Proteomes" id="UP000050794"/>
    </source>
</evidence>
<dbReference type="WBParaSite" id="TCNE_0000868101-mRNA-1">
    <property type="protein sequence ID" value="TCNE_0000868101-mRNA-1"/>
    <property type="gene ID" value="TCNE_0000868101"/>
</dbReference>
<reference evidence="1 2" key="2">
    <citation type="submission" date="2018-11" db="EMBL/GenBank/DDBJ databases">
        <authorList>
            <consortium name="Pathogen Informatics"/>
        </authorList>
    </citation>
    <scope>NUCLEOTIDE SEQUENCE [LARGE SCALE GENOMIC DNA]</scope>
</reference>
<protein>
    <submittedName>
        <fullName evidence="3">Transposase</fullName>
    </submittedName>
</protein>
<accession>A0A183UJL1</accession>
<reference evidence="3" key="1">
    <citation type="submission" date="2016-06" db="UniProtKB">
        <authorList>
            <consortium name="WormBaseParasite"/>
        </authorList>
    </citation>
    <scope>IDENTIFICATION</scope>
</reference>
<dbReference type="AlphaFoldDB" id="A0A183UJL1"/>
<dbReference type="EMBL" id="UYWY01019971">
    <property type="protein sequence ID" value="VDM40002.1"/>
    <property type="molecule type" value="Genomic_DNA"/>
</dbReference>
<evidence type="ECO:0000313" key="3">
    <source>
        <dbReference type="WBParaSite" id="TCNE_0000868101-mRNA-1"/>
    </source>
</evidence>
<proteinExistence type="predicted"/>
<gene>
    <name evidence="1" type="ORF">TCNE_LOCUS8681</name>
</gene>
<name>A0A183UJL1_TOXCA</name>
<evidence type="ECO:0000313" key="1">
    <source>
        <dbReference type="EMBL" id="VDM40002.1"/>
    </source>
</evidence>
<keyword evidence="2" id="KW-1185">Reference proteome</keyword>
<sequence>MDVCARLRALLEVALGRISYMAAPTLDSAEAVAKSWSRVDWDNLQPTLLNRSRYQLKMSRHMRSGQPAGDPLAKPFAYQAKAVLVQSITYTSRILNVHNARSSSV</sequence>